<evidence type="ECO:0000313" key="3">
    <source>
        <dbReference type="Proteomes" id="UP000715095"/>
    </source>
</evidence>
<dbReference type="InterPro" id="IPR010095">
    <property type="entry name" value="Cas12f1-like_TNB"/>
</dbReference>
<gene>
    <name evidence="2" type="primary">tnpB</name>
    <name evidence="2" type="ORF">H6A60_07610</name>
</gene>
<dbReference type="EMBL" id="JACJJC010000010">
    <property type="protein sequence ID" value="MBM6704348.1"/>
    <property type="molecule type" value="Genomic_DNA"/>
</dbReference>
<dbReference type="Proteomes" id="UP000715095">
    <property type="component" value="Unassembled WGS sequence"/>
</dbReference>
<name>A0ABS2DUH3_9BURK</name>
<organism evidence="2 3">
    <name type="scientific">Sutterella massiliensis</name>
    <dbReference type="NCBI Taxonomy" id="1816689"/>
    <lineage>
        <taxon>Bacteria</taxon>
        <taxon>Pseudomonadati</taxon>
        <taxon>Pseudomonadota</taxon>
        <taxon>Betaproteobacteria</taxon>
        <taxon>Burkholderiales</taxon>
        <taxon>Sutterellaceae</taxon>
        <taxon>Sutterella</taxon>
    </lineage>
</organism>
<dbReference type="RefSeq" id="WP_205103030.1">
    <property type="nucleotide sequence ID" value="NZ_JACJJC010000010.1"/>
</dbReference>
<comment type="caution">
    <text evidence="2">The sequence shown here is derived from an EMBL/GenBank/DDBJ whole genome shotgun (WGS) entry which is preliminary data.</text>
</comment>
<accession>A0ABS2DUH3</accession>
<evidence type="ECO:0000256" key="1">
    <source>
        <dbReference type="ARBA" id="ARBA00023125"/>
    </source>
</evidence>
<protein>
    <submittedName>
        <fullName evidence="2">IS200/IS605 family element transposase accessory protein TnpB</fullName>
    </submittedName>
</protein>
<sequence length="383" mass="43794">MKIHTSYSVRIQGYSAVLDRTVALYRSAVDFFIDVMLRNWQQFDGLKQTEFVKLTEVLCIKTAKRPVVAYDFSADFYKFPSYLRRAAIAAAFGAVSSYKTRLAQWEVNPQGKAPGLPRSGRLFPPLYKNQQFVRNGRYCARIKVFVRNTWDWITVGLRKTDVDYIALHCTLRKELCPTVCKRGKVWSLDFAYEEEAALNKTDVNDQVIVAVDLGINNAATAVAMRSDGTVLERRFLHLSSEKDRLERSMGRIGKAQRRGAKKMPRLWARAKGISDEIARKTAAFIIDIAVEAGAHVIVMEHLDLTGRKRGSKRWRLHHWRAQYVQEMVERKAHRTGMRVSRVCAWNTSRLAFDGSGRVVRDSTNYSLCTFQTGKRYHADLNAG</sequence>
<reference evidence="2 3" key="1">
    <citation type="journal article" date="2021" name="Sci. Rep.">
        <title>The distribution of antibiotic resistance genes in chicken gut microbiota commensals.</title>
        <authorList>
            <person name="Juricova H."/>
            <person name="Matiasovicova J."/>
            <person name="Kubasova T."/>
            <person name="Cejkova D."/>
            <person name="Rychlik I."/>
        </authorList>
    </citation>
    <scope>NUCLEOTIDE SEQUENCE [LARGE SCALE GENOMIC DNA]</scope>
    <source>
        <strain evidence="2 3">An829</strain>
    </source>
</reference>
<proteinExistence type="predicted"/>
<keyword evidence="1" id="KW-0238">DNA-binding</keyword>
<dbReference type="NCBIfam" id="TIGR01766">
    <property type="entry name" value="IS200/IS605 family accessory protein TnpB-like domain"/>
    <property type="match status" value="1"/>
</dbReference>
<keyword evidence="3" id="KW-1185">Reference proteome</keyword>
<feature type="non-terminal residue" evidence="2">
    <location>
        <position position="383"/>
    </location>
</feature>
<evidence type="ECO:0000313" key="2">
    <source>
        <dbReference type="EMBL" id="MBM6704348.1"/>
    </source>
</evidence>